<evidence type="ECO:0000313" key="11">
    <source>
        <dbReference type="EMBL" id="EOY15335.1"/>
    </source>
</evidence>
<evidence type="ECO:0000256" key="4">
    <source>
        <dbReference type="ARBA" id="ARBA00022821"/>
    </source>
</evidence>
<comment type="function">
    <text evidence="8">May be involved in modulation of pathogen defense and leaf cell death.</text>
</comment>
<keyword evidence="8" id="KW-0112">Calmodulin-binding</keyword>
<dbReference type="InterPro" id="IPR004326">
    <property type="entry name" value="Mlo"/>
</dbReference>
<keyword evidence="7 8" id="KW-0568">Pathogenesis-related protein</keyword>
<dbReference type="GO" id="GO:0006952">
    <property type="term" value="P:defense response"/>
    <property type="evidence" value="ECO:0007669"/>
    <property type="project" value="UniProtKB-KW"/>
</dbReference>
<evidence type="ECO:0000256" key="3">
    <source>
        <dbReference type="ARBA" id="ARBA00022692"/>
    </source>
</evidence>
<keyword evidence="4 8" id="KW-0611">Plant defense</keyword>
<dbReference type="OMA" id="WRQFFRS"/>
<dbReference type="STRING" id="3641.A0A061FDD8"/>
<dbReference type="Pfam" id="PF03094">
    <property type="entry name" value="Mlo"/>
    <property type="match status" value="1"/>
</dbReference>
<feature type="region of interest" description="Disordered" evidence="9">
    <location>
        <begin position="460"/>
        <end position="532"/>
    </location>
</feature>
<feature type="transmembrane region" description="Helical" evidence="10">
    <location>
        <begin position="405"/>
        <end position="430"/>
    </location>
</feature>
<name>A0A061FDD8_THECC</name>
<feature type="transmembrane region" description="Helical" evidence="10">
    <location>
        <begin position="20"/>
        <end position="43"/>
    </location>
</feature>
<dbReference type="Gramene" id="EOY15335">
    <property type="protein sequence ID" value="EOY15335"/>
    <property type="gene ID" value="TCM_034430"/>
</dbReference>
<evidence type="ECO:0000256" key="7">
    <source>
        <dbReference type="ARBA" id="ARBA00023265"/>
    </source>
</evidence>
<keyword evidence="3 8" id="KW-0812">Transmembrane</keyword>
<comment type="domain">
    <text evidence="8">The C-terminus contains a calmodulin-binding domain, which binds calmodulin in a calcium-dependent fashion.</text>
</comment>
<feature type="transmembrane region" description="Helical" evidence="10">
    <location>
        <begin position="307"/>
        <end position="325"/>
    </location>
</feature>
<feature type="compositionally biased region" description="Polar residues" evidence="9">
    <location>
        <begin position="505"/>
        <end position="515"/>
    </location>
</feature>
<evidence type="ECO:0000256" key="1">
    <source>
        <dbReference type="ARBA" id="ARBA00004141"/>
    </source>
</evidence>
<evidence type="ECO:0000256" key="9">
    <source>
        <dbReference type="SAM" id="MobiDB-lite"/>
    </source>
</evidence>
<organism evidence="11 12">
    <name type="scientific">Theobroma cacao</name>
    <name type="common">Cacao</name>
    <name type="synonym">Cocoa</name>
    <dbReference type="NCBI Taxonomy" id="3641"/>
    <lineage>
        <taxon>Eukaryota</taxon>
        <taxon>Viridiplantae</taxon>
        <taxon>Streptophyta</taxon>
        <taxon>Embryophyta</taxon>
        <taxon>Tracheophyta</taxon>
        <taxon>Spermatophyta</taxon>
        <taxon>Magnoliopsida</taxon>
        <taxon>eudicotyledons</taxon>
        <taxon>Gunneridae</taxon>
        <taxon>Pentapetalae</taxon>
        <taxon>rosids</taxon>
        <taxon>malvids</taxon>
        <taxon>Malvales</taxon>
        <taxon>Malvaceae</taxon>
        <taxon>Byttnerioideae</taxon>
        <taxon>Theobroma</taxon>
    </lineage>
</organism>
<evidence type="ECO:0000256" key="2">
    <source>
        <dbReference type="ARBA" id="ARBA00006574"/>
    </source>
</evidence>
<evidence type="ECO:0000313" key="12">
    <source>
        <dbReference type="Proteomes" id="UP000026915"/>
    </source>
</evidence>
<comment type="similarity">
    <text evidence="2 8">Belongs to the MLO family.</text>
</comment>
<accession>A0A061FDD8</accession>
<evidence type="ECO:0000256" key="6">
    <source>
        <dbReference type="ARBA" id="ARBA00023136"/>
    </source>
</evidence>
<feature type="transmembrane region" description="Helical" evidence="10">
    <location>
        <begin position="282"/>
        <end position="301"/>
    </location>
</feature>
<feature type="transmembrane region" description="Helical" evidence="10">
    <location>
        <begin position="64"/>
        <end position="83"/>
    </location>
</feature>
<comment type="subcellular location">
    <subcellularLocation>
        <location evidence="1 8">Membrane</location>
        <topology evidence="1 8">Multi-pass membrane protein</topology>
    </subcellularLocation>
</comment>
<feature type="compositionally biased region" description="Basic and acidic residues" evidence="9">
    <location>
        <begin position="460"/>
        <end position="470"/>
    </location>
</feature>
<keyword evidence="12" id="KW-1185">Reference proteome</keyword>
<dbReference type="GO" id="GO:0005516">
    <property type="term" value="F:calmodulin binding"/>
    <property type="evidence" value="ECO:0007669"/>
    <property type="project" value="UniProtKB-KW"/>
</dbReference>
<gene>
    <name evidence="8" type="primary">MLO</name>
    <name evidence="11" type="ORF">TCM_034430</name>
</gene>
<keyword evidence="5 8" id="KW-1133">Transmembrane helix</keyword>
<feature type="transmembrane region" description="Helical" evidence="10">
    <location>
        <begin position="161"/>
        <end position="182"/>
    </location>
</feature>
<proteinExistence type="inferred from homology"/>
<dbReference type="InParanoid" id="A0A061FDD8"/>
<evidence type="ECO:0000256" key="10">
    <source>
        <dbReference type="SAM" id="Phobius"/>
    </source>
</evidence>
<dbReference type="PANTHER" id="PTHR31942">
    <property type="entry name" value="MLO-LIKE PROTEIN 1"/>
    <property type="match status" value="1"/>
</dbReference>
<dbReference type="PANTHER" id="PTHR31942:SF53">
    <property type="entry name" value="MLO-LIKE PROTEIN 5-RELATED"/>
    <property type="match status" value="1"/>
</dbReference>
<evidence type="ECO:0000256" key="5">
    <source>
        <dbReference type="ARBA" id="ARBA00022989"/>
    </source>
</evidence>
<sequence>MGGGEGGGAAARELDQTPTWAVAVVCAVIVVISIVLEKLLHAIGEWFEERRKMALYEALQKVKGELMVLGFISLLLTFGQSYISNICIPVKVADTMLFCPKRVDTTHHKAQNKQPEQQHGGESAHRRLLFYERRFLGGASKGAACEHGYVPLISVNGLHQLHIFIFFLAVFHVTYSAITMLLGRLKTRGWKEWERECTGVNEFNDPSRFRLTHETSFVRDHTRPWTKTKFSFYFVCFWRQFFRSVRKADYLTMRHGFVTVHLAPGSKFDFQKYIKRSLEDDFKVVVGISPMLWASAVIFLLLDVNGWHAMFFLSMIPLVVTLAVGTKLQAIIAQMAIEIVEKHAVIQGMPLVQVSDGHFWFAWPRLVLHLIHFVLFQNAFEITYFFWITYEFGLQSCFHQDLRLIFARVILGVVVQFMCSYITLPLYALVTQMGSTMKRSIFDEQTSKALKQWHMKAVKKMGDGKPEAPRTRTLGGSPENSPLHERSAAGNMDRLDDQDVAIEAETSTPNRTANIRASVDLNGGQHDLLTGP</sequence>
<dbReference type="Proteomes" id="UP000026915">
    <property type="component" value="Chromosome 8"/>
</dbReference>
<protein>
    <recommendedName>
        <fullName evidence="8">MLO-like protein</fullName>
    </recommendedName>
</protein>
<dbReference type="AlphaFoldDB" id="A0A061FDD8"/>
<feature type="compositionally biased region" description="Basic and acidic residues" evidence="9">
    <location>
        <begin position="482"/>
        <end position="497"/>
    </location>
</feature>
<evidence type="ECO:0000256" key="8">
    <source>
        <dbReference type="RuleBase" id="RU280816"/>
    </source>
</evidence>
<feature type="transmembrane region" description="Helical" evidence="10">
    <location>
        <begin position="366"/>
        <end position="390"/>
    </location>
</feature>
<reference evidence="11 12" key="1">
    <citation type="journal article" date="2013" name="Genome Biol.">
        <title>The genome sequence of the most widely cultivated cacao type and its use to identify candidate genes regulating pod color.</title>
        <authorList>
            <person name="Motamayor J.C."/>
            <person name="Mockaitis K."/>
            <person name="Schmutz J."/>
            <person name="Haiminen N."/>
            <person name="Iii D.L."/>
            <person name="Cornejo O."/>
            <person name="Findley S.D."/>
            <person name="Zheng P."/>
            <person name="Utro F."/>
            <person name="Royaert S."/>
            <person name="Saski C."/>
            <person name="Jenkins J."/>
            <person name="Podicheti R."/>
            <person name="Zhao M."/>
            <person name="Scheffler B.E."/>
            <person name="Stack J.C."/>
            <person name="Feltus F.A."/>
            <person name="Mustiga G.M."/>
            <person name="Amores F."/>
            <person name="Phillips W."/>
            <person name="Marelli J.P."/>
            <person name="May G.D."/>
            <person name="Shapiro H."/>
            <person name="Ma J."/>
            <person name="Bustamante C.D."/>
            <person name="Schnell R.J."/>
            <person name="Main D."/>
            <person name="Gilbert D."/>
            <person name="Parida L."/>
            <person name="Kuhn D.N."/>
        </authorList>
    </citation>
    <scope>NUCLEOTIDE SEQUENCE [LARGE SCALE GENOMIC DNA]</scope>
    <source>
        <strain evidence="12">cv. Matina 1-6</strain>
    </source>
</reference>
<dbReference type="EMBL" id="CM001886">
    <property type="protein sequence ID" value="EOY15335.1"/>
    <property type="molecule type" value="Genomic_DNA"/>
</dbReference>
<keyword evidence="6 8" id="KW-0472">Membrane</keyword>
<dbReference type="GO" id="GO:0016020">
    <property type="term" value="C:membrane"/>
    <property type="evidence" value="ECO:0007669"/>
    <property type="project" value="UniProtKB-SubCell"/>
</dbReference>
<dbReference type="eggNOG" id="ENOG502QPZ5">
    <property type="taxonomic scope" value="Eukaryota"/>
</dbReference>
<dbReference type="HOGENOM" id="CLU_024720_1_0_1"/>